<keyword evidence="2" id="KW-1185">Reference proteome</keyword>
<accession>A0A497XNX0</accession>
<dbReference type="Pfam" id="PF10025">
    <property type="entry name" value="DUF2267"/>
    <property type="match status" value="1"/>
</dbReference>
<protein>
    <submittedName>
        <fullName evidence="1">Uncharacterized protein (DUF2267 family)</fullName>
    </submittedName>
</protein>
<organism evidence="1 2">
    <name type="scientific">Hydrogenivirga caldilitoris</name>
    <dbReference type="NCBI Taxonomy" id="246264"/>
    <lineage>
        <taxon>Bacteria</taxon>
        <taxon>Pseudomonadati</taxon>
        <taxon>Aquificota</taxon>
        <taxon>Aquificia</taxon>
        <taxon>Aquificales</taxon>
        <taxon>Aquificaceae</taxon>
        <taxon>Hydrogenivirga</taxon>
    </lineage>
</organism>
<dbReference type="RefSeq" id="WP_121010641.1">
    <property type="nucleotide sequence ID" value="NZ_RCCJ01000001.1"/>
</dbReference>
<sequence>MGLFDEWVQKGHDFLHDVMKELNIEDEHRAFRVTKAVLHALRDRLDPREGKDFVAQLPMVLKAVWCDGWDPTRGPDKSIKRKREFIQKVMNDPGLVRGMDIPEEEAERIVRGVLNVLKKHVTWGEVEDAIRQLPEEIRELWE</sequence>
<name>A0A497XNX0_9AQUI</name>
<gene>
    <name evidence="1" type="ORF">BCF55_0923</name>
</gene>
<comment type="caution">
    <text evidence="1">The sequence shown here is derived from an EMBL/GenBank/DDBJ whole genome shotgun (WGS) entry which is preliminary data.</text>
</comment>
<dbReference type="Gene3D" id="1.10.490.110">
    <property type="entry name" value="Uncharacterized conserved protein DUF2267"/>
    <property type="match status" value="1"/>
</dbReference>
<dbReference type="AlphaFoldDB" id="A0A497XNX0"/>
<dbReference type="Proteomes" id="UP000267841">
    <property type="component" value="Unassembled WGS sequence"/>
</dbReference>
<dbReference type="InterPro" id="IPR018727">
    <property type="entry name" value="DUF2267"/>
</dbReference>
<dbReference type="EMBL" id="RCCJ01000001">
    <property type="protein sequence ID" value="RLJ70645.1"/>
    <property type="molecule type" value="Genomic_DNA"/>
</dbReference>
<dbReference type="InterPro" id="IPR038282">
    <property type="entry name" value="DUF2267_sf"/>
</dbReference>
<evidence type="ECO:0000313" key="1">
    <source>
        <dbReference type="EMBL" id="RLJ70645.1"/>
    </source>
</evidence>
<reference evidence="1 2" key="1">
    <citation type="submission" date="2018-10" db="EMBL/GenBank/DDBJ databases">
        <title>Genomic Encyclopedia of Archaeal and Bacterial Type Strains, Phase II (KMG-II): from individual species to whole genera.</title>
        <authorList>
            <person name="Goeker M."/>
        </authorList>
    </citation>
    <scope>NUCLEOTIDE SEQUENCE [LARGE SCALE GENOMIC DNA]</scope>
    <source>
        <strain evidence="1 2">DSM 16510</strain>
    </source>
</reference>
<dbReference type="OrthoDB" id="20942at2"/>
<proteinExistence type="predicted"/>
<evidence type="ECO:0000313" key="2">
    <source>
        <dbReference type="Proteomes" id="UP000267841"/>
    </source>
</evidence>